<evidence type="ECO:0000313" key="2">
    <source>
        <dbReference type="Proteomes" id="UP001595075"/>
    </source>
</evidence>
<sequence>MPVNFPHHYGGFLIPSYGVSSNRASCLCNPFKALRTQYPILPVTRPDGYGTVQKRNQACAPHKLNVDLSCKAWLDEKEAT</sequence>
<dbReference type="EMBL" id="JAZHXI010000010">
    <property type="protein sequence ID" value="KAL2067195.1"/>
    <property type="molecule type" value="Genomic_DNA"/>
</dbReference>
<gene>
    <name evidence="1" type="ORF">VTL71DRAFT_1619</name>
</gene>
<reference evidence="1 2" key="1">
    <citation type="journal article" date="2024" name="Commun. Biol.">
        <title>Comparative genomic analysis of thermophilic fungi reveals convergent evolutionary adaptations and gene losses.</title>
        <authorList>
            <person name="Steindorff A.S."/>
            <person name="Aguilar-Pontes M.V."/>
            <person name="Robinson A.J."/>
            <person name="Andreopoulos B."/>
            <person name="LaButti K."/>
            <person name="Kuo A."/>
            <person name="Mondo S."/>
            <person name="Riley R."/>
            <person name="Otillar R."/>
            <person name="Haridas S."/>
            <person name="Lipzen A."/>
            <person name="Grimwood J."/>
            <person name="Schmutz J."/>
            <person name="Clum A."/>
            <person name="Reid I.D."/>
            <person name="Moisan M.C."/>
            <person name="Butler G."/>
            <person name="Nguyen T.T.M."/>
            <person name="Dewar K."/>
            <person name="Conant G."/>
            <person name="Drula E."/>
            <person name="Henrissat B."/>
            <person name="Hansel C."/>
            <person name="Singer S."/>
            <person name="Hutchinson M.I."/>
            <person name="de Vries R.P."/>
            <person name="Natvig D.O."/>
            <person name="Powell A.J."/>
            <person name="Tsang A."/>
            <person name="Grigoriev I.V."/>
        </authorList>
    </citation>
    <scope>NUCLEOTIDE SEQUENCE [LARGE SCALE GENOMIC DNA]</scope>
    <source>
        <strain evidence="1 2">CBS 494.80</strain>
    </source>
</reference>
<feature type="non-terminal residue" evidence="1">
    <location>
        <position position="80"/>
    </location>
</feature>
<organism evidence="1 2">
    <name type="scientific">Oculimacula yallundae</name>
    <dbReference type="NCBI Taxonomy" id="86028"/>
    <lineage>
        <taxon>Eukaryota</taxon>
        <taxon>Fungi</taxon>
        <taxon>Dikarya</taxon>
        <taxon>Ascomycota</taxon>
        <taxon>Pezizomycotina</taxon>
        <taxon>Leotiomycetes</taxon>
        <taxon>Helotiales</taxon>
        <taxon>Ploettnerulaceae</taxon>
        <taxon>Oculimacula</taxon>
    </lineage>
</organism>
<comment type="caution">
    <text evidence="1">The sequence shown here is derived from an EMBL/GenBank/DDBJ whole genome shotgun (WGS) entry which is preliminary data.</text>
</comment>
<evidence type="ECO:0000313" key="1">
    <source>
        <dbReference type="EMBL" id="KAL2067195.1"/>
    </source>
</evidence>
<proteinExistence type="predicted"/>
<accession>A0ABR4CBP3</accession>
<protein>
    <submittedName>
        <fullName evidence="1">Uncharacterized protein</fullName>
    </submittedName>
</protein>
<dbReference type="Proteomes" id="UP001595075">
    <property type="component" value="Unassembled WGS sequence"/>
</dbReference>
<name>A0ABR4CBP3_9HELO</name>
<keyword evidence="2" id="KW-1185">Reference proteome</keyword>